<name>C5BUJ6_TERTT</name>
<dbReference type="Gene3D" id="3.40.50.300">
    <property type="entry name" value="P-loop containing nucleotide triphosphate hydrolases"/>
    <property type="match status" value="1"/>
</dbReference>
<dbReference type="STRING" id="377629.TERTU_4151"/>
<gene>
    <name evidence="3" type="ordered locus">TERTU_4151</name>
</gene>
<dbReference type="GO" id="GO:0016887">
    <property type="term" value="F:ATP hydrolysis activity"/>
    <property type="evidence" value="ECO:0007669"/>
    <property type="project" value="InterPro"/>
</dbReference>
<dbReference type="SUPFAM" id="SSF52540">
    <property type="entry name" value="P-loop containing nucleoside triphosphate hydrolases"/>
    <property type="match status" value="1"/>
</dbReference>
<feature type="domain" description="AAA+ ATPase" evidence="2">
    <location>
        <begin position="36"/>
        <end position="219"/>
    </location>
</feature>
<sequence>MDENILEVLAKQIYVKHMIGEKVFDSLSTYAQYGRSDTFLCVIGPTGTGKTRTTLRLESFLCERLNAGWEPNRAKPVVIEAPCQVNNKFPWRSFLEELLLLLGDNCFKYKFDFDTVTELRRKGQNPGNNSRLTIGQLERLVRTRINVLKPIVLVIDEAQNFVDQVSENDKKENVNRLKYWANTMDTKFILFGTHEAEGILDLNEQLSRRVTSIYFPRYRKTKEDLEYYASFYKGLVESLNIKMDEKINNDFLFIYNHTLGCPGMLVSWIHDCISYCLDKGVDQVTLGIWRKHRASRDRLTTMEKAIKNFEAFYDAAQEAFNPDEVIADPYQYDMDFSRPTKSRNTRPGKSSPRRYPVHDD</sequence>
<proteinExistence type="predicted"/>
<organism evidence="3 4">
    <name type="scientific">Teredinibacter turnerae (strain ATCC 39867 / T7901)</name>
    <dbReference type="NCBI Taxonomy" id="377629"/>
    <lineage>
        <taxon>Bacteria</taxon>
        <taxon>Pseudomonadati</taxon>
        <taxon>Pseudomonadota</taxon>
        <taxon>Gammaproteobacteria</taxon>
        <taxon>Cellvibrionales</taxon>
        <taxon>Cellvibrionaceae</taxon>
        <taxon>Teredinibacter</taxon>
    </lineage>
</organism>
<keyword evidence="4" id="KW-1185">Reference proteome</keyword>
<evidence type="ECO:0000256" key="1">
    <source>
        <dbReference type="SAM" id="MobiDB-lite"/>
    </source>
</evidence>
<dbReference type="KEGG" id="ttu:TERTU_4151"/>
<feature type="region of interest" description="Disordered" evidence="1">
    <location>
        <begin position="333"/>
        <end position="360"/>
    </location>
</feature>
<dbReference type="Proteomes" id="UP000009080">
    <property type="component" value="Chromosome"/>
</dbReference>
<dbReference type="OrthoDB" id="6058098at2"/>
<dbReference type="InterPro" id="IPR027417">
    <property type="entry name" value="P-loop_NTPase"/>
</dbReference>
<evidence type="ECO:0000313" key="3">
    <source>
        <dbReference type="EMBL" id="ACR13541.1"/>
    </source>
</evidence>
<protein>
    <recommendedName>
        <fullName evidence="2">AAA+ ATPase domain-containing protein</fullName>
    </recommendedName>
</protein>
<dbReference type="AlphaFoldDB" id="C5BUJ6"/>
<dbReference type="Pfam" id="PF13401">
    <property type="entry name" value="AAA_22"/>
    <property type="match status" value="1"/>
</dbReference>
<dbReference type="RefSeq" id="WP_015819655.1">
    <property type="nucleotide sequence ID" value="NC_012997.1"/>
</dbReference>
<reference evidence="3 4" key="1">
    <citation type="journal article" date="2009" name="PLoS ONE">
        <title>The complete genome of Teredinibacter turnerae T7901: an intracellular endosymbiont of marine wood-boring bivalves (shipworms).</title>
        <authorList>
            <person name="Yang J.C."/>
            <person name="Madupu R."/>
            <person name="Durkin A.S."/>
            <person name="Ekborg N.A."/>
            <person name="Pedamallu C.S."/>
            <person name="Hostetler J.B."/>
            <person name="Radune D."/>
            <person name="Toms B.S."/>
            <person name="Henrissat B."/>
            <person name="Coutinho P.M."/>
            <person name="Schwarz S."/>
            <person name="Field L."/>
            <person name="Trindade-Silva A.E."/>
            <person name="Soares C.A.G."/>
            <person name="Elshahawi S."/>
            <person name="Hanora A."/>
            <person name="Schmidt E.W."/>
            <person name="Haygood M.G."/>
            <person name="Posfai J."/>
            <person name="Benner J."/>
            <person name="Madinger C."/>
            <person name="Nove J."/>
            <person name="Anton B."/>
            <person name="Chaudhary K."/>
            <person name="Foster J."/>
            <person name="Holman A."/>
            <person name="Kumar S."/>
            <person name="Lessard P.A."/>
            <person name="Luyten Y.A."/>
            <person name="Slatko B."/>
            <person name="Wood N."/>
            <person name="Wu B."/>
            <person name="Teplitski M."/>
            <person name="Mougous J.D."/>
            <person name="Ward N."/>
            <person name="Eisen J.A."/>
            <person name="Badger J.H."/>
            <person name="Distel D.L."/>
        </authorList>
    </citation>
    <scope>NUCLEOTIDE SEQUENCE [LARGE SCALE GENOMIC DNA]</scope>
    <source>
        <strain evidence="4">ATCC 39867 / T7901</strain>
    </source>
</reference>
<dbReference type="InterPro" id="IPR049945">
    <property type="entry name" value="AAA_22"/>
</dbReference>
<dbReference type="EMBL" id="CP001614">
    <property type="protein sequence ID" value="ACR13541.1"/>
    <property type="molecule type" value="Genomic_DNA"/>
</dbReference>
<dbReference type="eggNOG" id="COG1474">
    <property type="taxonomic scope" value="Bacteria"/>
</dbReference>
<dbReference type="SMART" id="SM00382">
    <property type="entry name" value="AAA"/>
    <property type="match status" value="1"/>
</dbReference>
<dbReference type="InterPro" id="IPR003593">
    <property type="entry name" value="AAA+_ATPase"/>
</dbReference>
<accession>C5BUJ6</accession>
<evidence type="ECO:0000313" key="4">
    <source>
        <dbReference type="Proteomes" id="UP000009080"/>
    </source>
</evidence>
<dbReference type="HOGENOM" id="CLU_769308_0_0_6"/>
<evidence type="ECO:0000259" key="2">
    <source>
        <dbReference type="SMART" id="SM00382"/>
    </source>
</evidence>